<dbReference type="EMBL" id="AMQN01032254">
    <property type="status" value="NOT_ANNOTATED_CDS"/>
    <property type="molecule type" value="Genomic_DNA"/>
</dbReference>
<sequence length="394" mass="44546">MENLRSHVQVANTENSTAKKITITQNKPPPLPATRGYSVCGELKVKFPQKRKMKQNFTGSQLLQSVLPTLKDYVELFQCSQPMIHKLHDKQLKGSSESKLSRPDSEKSAPKHSPSQMHIGPKSMHGLEPVVAPSWWTWTHSCTASQQGTMERLHAKSKGLTEDEIYALLDELEGQLSSDISSDEDDVPTVEESITKAVKAAEAAEMSANFAESDDDDTEYLETQKRLLNWMNKIFKKCLLSWSVTRLKMLMGVLREGLTINAPLKGKGRKGREIHLNGNEISSKGAYLFGLTKKRKPKRKRLRDGSRGQKSVSVQYYVKKDGYDMEVCKVAFKSILGKSRFNKLRDAENHSPIERRGKHGKQRRLEESLRKKVNEHVSKFPTLTLTLQPSSKSK</sequence>
<protein>
    <submittedName>
        <fullName evidence="2 3">Uncharacterized protein</fullName>
    </submittedName>
</protein>
<dbReference type="EMBL" id="AMQN01032253">
    <property type="status" value="NOT_ANNOTATED_CDS"/>
    <property type="molecule type" value="Genomic_DNA"/>
</dbReference>
<reference evidence="3" key="3">
    <citation type="submission" date="2015-06" db="UniProtKB">
        <authorList>
            <consortium name="EnsemblMetazoa"/>
        </authorList>
    </citation>
    <scope>IDENTIFICATION</scope>
</reference>
<dbReference type="AlphaFoldDB" id="R7T8B2"/>
<reference evidence="4" key="1">
    <citation type="submission" date="2012-12" db="EMBL/GenBank/DDBJ databases">
        <authorList>
            <person name="Hellsten U."/>
            <person name="Grimwood J."/>
            <person name="Chapman J.A."/>
            <person name="Shapiro H."/>
            <person name="Aerts A."/>
            <person name="Otillar R.P."/>
            <person name="Terry A.Y."/>
            <person name="Boore J.L."/>
            <person name="Simakov O."/>
            <person name="Marletaz F."/>
            <person name="Cho S.-J."/>
            <person name="Edsinger-Gonzales E."/>
            <person name="Havlak P."/>
            <person name="Kuo D.-H."/>
            <person name="Larsson T."/>
            <person name="Lv J."/>
            <person name="Arendt D."/>
            <person name="Savage R."/>
            <person name="Osoegawa K."/>
            <person name="de Jong P."/>
            <person name="Lindberg D.R."/>
            <person name="Seaver E.C."/>
            <person name="Weisblat D.A."/>
            <person name="Putnam N.H."/>
            <person name="Grigoriev I.V."/>
            <person name="Rokhsar D.S."/>
        </authorList>
    </citation>
    <scope>NUCLEOTIDE SEQUENCE</scope>
    <source>
        <strain evidence="4">I ESC-2004</strain>
    </source>
</reference>
<accession>R7T8B2</accession>
<evidence type="ECO:0000313" key="4">
    <source>
        <dbReference type="Proteomes" id="UP000014760"/>
    </source>
</evidence>
<feature type="compositionally biased region" description="Basic and acidic residues" evidence="1">
    <location>
        <begin position="99"/>
        <end position="109"/>
    </location>
</feature>
<dbReference type="OrthoDB" id="6161632at2759"/>
<gene>
    <name evidence="2" type="ORF">CAPTEDRAFT_195465</name>
</gene>
<organism evidence="2">
    <name type="scientific">Capitella teleta</name>
    <name type="common">Polychaete worm</name>
    <dbReference type="NCBI Taxonomy" id="283909"/>
    <lineage>
        <taxon>Eukaryota</taxon>
        <taxon>Metazoa</taxon>
        <taxon>Spiralia</taxon>
        <taxon>Lophotrochozoa</taxon>
        <taxon>Annelida</taxon>
        <taxon>Polychaeta</taxon>
        <taxon>Sedentaria</taxon>
        <taxon>Scolecida</taxon>
        <taxon>Capitellidae</taxon>
        <taxon>Capitella</taxon>
    </lineage>
</organism>
<evidence type="ECO:0000313" key="2">
    <source>
        <dbReference type="EMBL" id="ELT89919.1"/>
    </source>
</evidence>
<evidence type="ECO:0000313" key="3">
    <source>
        <dbReference type="EnsemblMetazoa" id="CapteP195465"/>
    </source>
</evidence>
<feature type="region of interest" description="Disordered" evidence="1">
    <location>
        <begin position="347"/>
        <end position="368"/>
    </location>
</feature>
<dbReference type="Proteomes" id="UP000014760">
    <property type="component" value="Unassembled WGS sequence"/>
</dbReference>
<proteinExistence type="predicted"/>
<feature type="region of interest" description="Disordered" evidence="1">
    <location>
        <begin position="89"/>
        <end position="124"/>
    </location>
</feature>
<name>R7T8B2_CAPTE</name>
<dbReference type="HOGENOM" id="CLU_700666_0_0_1"/>
<keyword evidence="4" id="KW-1185">Reference proteome</keyword>
<dbReference type="EMBL" id="KB311124">
    <property type="protein sequence ID" value="ELT89919.1"/>
    <property type="molecule type" value="Genomic_DNA"/>
</dbReference>
<evidence type="ECO:0000256" key="1">
    <source>
        <dbReference type="SAM" id="MobiDB-lite"/>
    </source>
</evidence>
<reference evidence="2 4" key="2">
    <citation type="journal article" date="2013" name="Nature">
        <title>Insights into bilaterian evolution from three spiralian genomes.</title>
        <authorList>
            <person name="Simakov O."/>
            <person name="Marletaz F."/>
            <person name="Cho S.J."/>
            <person name="Edsinger-Gonzales E."/>
            <person name="Havlak P."/>
            <person name="Hellsten U."/>
            <person name="Kuo D.H."/>
            <person name="Larsson T."/>
            <person name="Lv J."/>
            <person name="Arendt D."/>
            <person name="Savage R."/>
            <person name="Osoegawa K."/>
            <person name="de Jong P."/>
            <person name="Grimwood J."/>
            <person name="Chapman J.A."/>
            <person name="Shapiro H."/>
            <person name="Aerts A."/>
            <person name="Otillar R.P."/>
            <person name="Terry A.Y."/>
            <person name="Boore J.L."/>
            <person name="Grigoriev I.V."/>
            <person name="Lindberg D.R."/>
            <person name="Seaver E.C."/>
            <person name="Weisblat D.A."/>
            <person name="Putnam N.H."/>
            <person name="Rokhsar D.S."/>
        </authorList>
    </citation>
    <scope>NUCLEOTIDE SEQUENCE</scope>
    <source>
        <strain evidence="2 4">I ESC-2004</strain>
    </source>
</reference>
<dbReference type="EnsemblMetazoa" id="CapteT195465">
    <property type="protein sequence ID" value="CapteP195465"/>
    <property type="gene ID" value="CapteG195465"/>
</dbReference>